<evidence type="ECO:0000256" key="4">
    <source>
        <dbReference type="ARBA" id="ARBA00022827"/>
    </source>
</evidence>
<evidence type="ECO:0000256" key="2">
    <source>
        <dbReference type="ARBA" id="ARBA00005466"/>
    </source>
</evidence>
<comment type="similarity">
    <text evidence="2">Belongs to the oxygen-dependent FAD-linked oxidoreductase family.</text>
</comment>
<evidence type="ECO:0000313" key="7">
    <source>
        <dbReference type="EMBL" id="SHO61641.1"/>
    </source>
</evidence>
<protein>
    <submittedName>
        <fullName evidence="7">FAD/FMN-containing dehydrogenase</fullName>
    </submittedName>
</protein>
<dbReference type="SUPFAM" id="SSF56176">
    <property type="entry name" value="FAD-binding/transporter-associated domain-like"/>
    <property type="match status" value="1"/>
</dbReference>
<dbReference type="InterPro" id="IPR036318">
    <property type="entry name" value="FAD-bd_PCMH-like_sf"/>
</dbReference>
<dbReference type="InterPro" id="IPR006093">
    <property type="entry name" value="Oxy_OxRdtase_FAD_BS"/>
</dbReference>
<dbReference type="Gene3D" id="3.40.462.20">
    <property type="match status" value="1"/>
</dbReference>
<sequence>MSHRYTLLEIEKMKSLKFLKRKSSKSKVPKNYSLGLDHVASLEEKIHGQVLYPWSKGYNTARQEFDDLYPTYPLLIVYVLSFQDIRDCLQFANDLKIQVAIRSSGHSLACFSVCEGMVIDISKMNSIHVNPEALFAIIESGANFGDLYPKMEQYHLHTPTGDCPTVCPAGFMMGGGYSITSRMYGMGCDNVEEVTVMLADGKIVKANQDKNKDLFWAIRGGTGGNFGVLLDIKLKLHPLKDIYGVQMRWPIKKNPETAAKVLETIQNEYLQAGKLPQLGIETIISSNDDKKKTVFFCATWIGSESEFMDALKPLLDIPGFSMDSYHGKYSKVNNWVLEGTPDIPEDVKAFSRSTYIEKPLSYQNWYDILKFFYKNAPNQYTMIDMEAYGGNVSLIPEDSCAFIHRNVTMDFFTEAFFNKETHDRKASEKWVNDLFEFMKPLSNSRSYQNYPYRGQEDFRTAYWGDYYNQLVLIKQKYDPDNFFRYQQSIGPDLIDDSCQKTLFTPSPIEYENY</sequence>
<dbReference type="InterPro" id="IPR050416">
    <property type="entry name" value="FAD-linked_Oxidoreductase"/>
</dbReference>
<dbReference type="PROSITE" id="PS51387">
    <property type="entry name" value="FAD_PCMH"/>
    <property type="match status" value="1"/>
</dbReference>
<dbReference type="GO" id="GO:0071949">
    <property type="term" value="F:FAD binding"/>
    <property type="evidence" value="ECO:0007669"/>
    <property type="project" value="InterPro"/>
</dbReference>
<reference evidence="8" key="1">
    <citation type="submission" date="2016-12" db="EMBL/GenBank/DDBJ databases">
        <authorList>
            <person name="Varghese N."/>
            <person name="Submissions S."/>
        </authorList>
    </citation>
    <scope>NUCLEOTIDE SEQUENCE [LARGE SCALE GENOMIC DNA]</scope>
    <source>
        <strain evidence="8">DSM 25035</strain>
    </source>
</reference>
<dbReference type="Pfam" id="PF08031">
    <property type="entry name" value="BBE"/>
    <property type="match status" value="1"/>
</dbReference>
<evidence type="ECO:0000256" key="3">
    <source>
        <dbReference type="ARBA" id="ARBA00022630"/>
    </source>
</evidence>
<keyword evidence="3" id="KW-0285">Flavoprotein</keyword>
<evidence type="ECO:0000256" key="1">
    <source>
        <dbReference type="ARBA" id="ARBA00001974"/>
    </source>
</evidence>
<dbReference type="RefSeq" id="WP_073571138.1">
    <property type="nucleotide sequence ID" value="NZ_FRXN01000002.1"/>
</dbReference>
<evidence type="ECO:0000256" key="5">
    <source>
        <dbReference type="ARBA" id="ARBA00023002"/>
    </source>
</evidence>
<gene>
    <name evidence="7" type="ORF">SAMN04488108_1475</name>
</gene>
<dbReference type="AlphaFoldDB" id="A0A1M7Z9P2"/>
<evidence type="ECO:0000313" key="8">
    <source>
        <dbReference type="Proteomes" id="UP000184609"/>
    </source>
</evidence>
<dbReference type="InterPro" id="IPR006094">
    <property type="entry name" value="Oxid_FAD_bind_N"/>
</dbReference>
<proteinExistence type="inferred from homology"/>
<dbReference type="PANTHER" id="PTHR42973">
    <property type="entry name" value="BINDING OXIDOREDUCTASE, PUTATIVE (AFU_ORTHOLOGUE AFUA_1G17690)-RELATED"/>
    <property type="match status" value="1"/>
</dbReference>
<dbReference type="STRING" id="1073327.SAMN04488108_1475"/>
<name>A0A1M7Z9P2_9BACT</name>
<comment type="cofactor">
    <cofactor evidence="1">
        <name>FAD</name>
        <dbReference type="ChEBI" id="CHEBI:57692"/>
    </cofactor>
</comment>
<dbReference type="Pfam" id="PF01565">
    <property type="entry name" value="FAD_binding_4"/>
    <property type="match status" value="1"/>
</dbReference>
<feature type="domain" description="FAD-binding PCMH-type" evidence="6">
    <location>
        <begin position="69"/>
        <end position="239"/>
    </location>
</feature>
<keyword evidence="8" id="KW-1185">Reference proteome</keyword>
<organism evidence="7 8">
    <name type="scientific">Algoriphagus zhangzhouensis</name>
    <dbReference type="NCBI Taxonomy" id="1073327"/>
    <lineage>
        <taxon>Bacteria</taxon>
        <taxon>Pseudomonadati</taxon>
        <taxon>Bacteroidota</taxon>
        <taxon>Cytophagia</taxon>
        <taxon>Cytophagales</taxon>
        <taxon>Cyclobacteriaceae</taxon>
        <taxon>Algoriphagus</taxon>
    </lineage>
</organism>
<evidence type="ECO:0000259" key="6">
    <source>
        <dbReference type="PROSITE" id="PS51387"/>
    </source>
</evidence>
<dbReference type="InterPro" id="IPR012951">
    <property type="entry name" value="BBE"/>
</dbReference>
<keyword evidence="5" id="KW-0560">Oxidoreductase</keyword>
<accession>A0A1M7Z9P2</accession>
<dbReference type="Proteomes" id="UP000184609">
    <property type="component" value="Unassembled WGS sequence"/>
</dbReference>
<dbReference type="OrthoDB" id="545125at2"/>
<dbReference type="PROSITE" id="PS00862">
    <property type="entry name" value="OX2_COVAL_FAD"/>
    <property type="match status" value="1"/>
</dbReference>
<dbReference type="InterPro" id="IPR016166">
    <property type="entry name" value="FAD-bd_PCMH"/>
</dbReference>
<dbReference type="EMBL" id="FRXN01000002">
    <property type="protein sequence ID" value="SHO61641.1"/>
    <property type="molecule type" value="Genomic_DNA"/>
</dbReference>
<dbReference type="InterPro" id="IPR016169">
    <property type="entry name" value="FAD-bd_PCMH_sub2"/>
</dbReference>
<dbReference type="GO" id="GO:0016491">
    <property type="term" value="F:oxidoreductase activity"/>
    <property type="evidence" value="ECO:0007669"/>
    <property type="project" value="UniProtKB-KW"/>
</dbReference>
<dbReference type="Gene3D" id="3.30.465.10">
    <property type="match status" value="1"/>
</dbReference>
<keyword evidence="4" id="KW-0274">FAD</keyword>
<dbReference type="PANTHER" id="PTHR42973:SF39">
    <property type="entry name" value="FAD-BINDING PCMH-TYPE DOMAIN-CONTAINING PROTEIN"/>
    <property type="match status" value="1"/>
</dbReference>